<dbReference type="STRING" id="1214242.B446_14295"/>
<reference evidence="3" key="1">
    <citation type="submission" date="2012-10" db="EMBL/GenBank/DDBJ databases">
        <title>The complete genome sequence of Streptomyces collinus Tu 365.</title>
        <authorList>
            <person name="Ruckert C."/>
            <person name="Szczepanowski R."/>
            <person name="Goesmann A."/>
            <person name="Pross E.K."/>
            <person name="Musiol E.M."/>
            <person name="Blin K."/>
            <person name="Wohlleben W."/>
            <person name="Puhler A."/>
            <person name="Weber T."/>
            <person name="Kalinowski J."/>
        </authorList>
    </citation>
    <scope>NUCLEOTIDE SEQUENCE [LARGE SCALE GENOMIC DNA]</scope>
    <source>
        <strain evidence="3">DSM 40733 / Tue 365</strain>
    </source>
</reference>
<dbReference type="KEGG" id="sci:B446_14295"/>
<dbReference type="Proteomes" id="UP000015423">
    <property type="component" value="Chromosome"/>
</dbReference>
<feature type="compositionally biased region" description="Basic residues" evidence="1">
    <location>
        <begin position="13"/>
        <end position="25"/>
    </location>
</feature>
<protein>
    <submittedName>
        <fullName evidence="2">Uncharacterized protein</fullName>
    </submittedName>
</protein>
<feature type="region of interest" description="Disordered" evidence="1">
    <location>
        <begin position="13"/>
        <end position="47"/>
    </location>
</feature>
<dbReference type="HOGENOM" id="CLU_2048344_0_0_11"/>
<proteinExistence type="predicted"/>
<dbReference type="EMBL" id="CP006259">
    <property type="protein sequence ID" value="AGS69677.1"/>
    <property type="molecule type" value="Genomic_DNA"/>
</dbReference>
<evidence type="ECO:0000313" key="3">
    <source>
        <dbReference type="Proteomes" id="UP000015423"/>
    </source>
</evidence>
<sequence>MWRSTSFFRVHWAGRRSSRPSRTKVARTAASGPPPVGGAGRPAPEQAAEQVVGDGQSVRCAVHDHALLAQSQQREGRVLRGQPGRLGDPLGTVRAQRHGGQGAHPALLRQQPDQLPGPLG</sequence>
<feature type="region of interest" description="Disordered" evidence="1">
    <location>
        <begin position="71"/>
        <end position="120"/>
    </location>
</feature>
<evidence type="ECO:0000313" key="2">
    <source>
        <dbReference type="EMBL" id="AGS69677.1"/>
    </source>
</evidence>
<name>S5VGJ4_STRC3</name>
<keyword evidence="3" id="KW-1185">Reference proteome</keyword>
<gene>
    <name evidence="2" type="ORF">B446_14295</name>
</gene>
<accession>S5VGJ4</accession>
<evidence type="ECO:0000256" key="1">
    <source>
        <dbReference type="SAM" id="MobiDB-lite"/>
    </source>
</evidence>
<organism evidence="2 3">
    <name type="scientific">Streptomyces collinus (strain DSM 40733 / Tue 365)</name>
    <dbReference type="NCBI Taxonomy" id="1214242"/>
    <lineage>
        <taxon>Bacteria</taxon>
        <taxon>Bacillati</taxon>
        <taxon>Actinomycetota</taxon>
        <taxon>Actinomycetes</taxon>
        <taxon>Kitasatosporales</taxon>
        <taxon>Streptomycetaceae</taxon>
        <taxon>Streptomyces</taxon>
    </lineage>
</organism>
<reference evidence="2 3" key="2">
    <citation type="journal article" date="2013" name="J. Biotechnol.">
        <title>Complete genome sequence of the kirromycin producer Streptomyces collinus Tu 365 consisting of a linear chromosome and two linear plasmids.</title>
        <authorList>
            <person name="Ruckert C."/>
            <person name="Szczepanowski R."/>
            <person name="Albersmeier A."/>
            <person name="Goesmann A."/>
            <person name="Iftime D."/>
            <person name="Musiol E.M."/>
            <person name="Blin K."/>
            <person name="Wohlleben W."/>
            <person name="Puhler A."/>
            <person name="Kalinowski J."/>
            <person name="Weber T."/>
        </authorList>
    </citation>
    <scope>NUCLEOTIDE SEQUENCE [LARGE SCALE GENOMIC DNA]</scope>
    <source>
        <strain evidence="3">DSM 40733 / Tue 365</strain>
    </source>
</reference>
<dbReference type="AlphaFoldDB" id="S5VGJ4"/>